<dbReference type="AlphaFoldDB" id="A0A8J3JG52"/>
<dbReference type="GO" id="GO:0000272">
    <property type="term" value="P:polysaccharide catabolic process"/>
    <property type="evidence" value="ECO:0007669"/>
    <property type="project" value="UniProtKB-KW"/>
</dbReference>
<dbReference type="PROSITE" id="PS00561">
    <property type="entry name" value="CBM2_A"/>
    <property type="match status" value="1"/>
</dbReference>
<keyword evidence="2" id="KW-0326">Glycosidase</keyword>
<name>A0A8J3JG52_9ACTN</name>
<dbReference type="Gene3D" id="2.60.40.290">
    <property type="match status" value="1"/>
</dbReference>
<dbReference type="Pfam" id="PF00553">
    <property type="entry name" value="CBM_2"/>
    <property type="match status" value="1"/>
</dbReference>
<dbReference type="GO" id="GO:0030247">
    <property type="term" value="F:polysaccharide binding"/>
    <property type="evidence" value="ECO:0007669"/>
    <property type="project" value="UniProtKB-UniRule"/>
</dbReference>
<evidence type="ECO:0000313" key="5">
    <source>
        <dbReference type="EMBL" id="GIF79882.1"/>
    </source>
</evidence>
<dbReference type="InterPro" id="IPR012291">
    <property type="entry name" value="CBM2_carb-bd_dom_sf"/>
</dbReference>
<dbReference type="RefSeq" id="WP_239125502.1">
    <property type="nucleotide sequence ID" value="NZ_BONF01000008.1"/>
</dbReference>
<dbReference type="SUPFAM" id="SSF49384">
    <property type="entry name" value="Carbohydrate-binding domain"/>
    <property type="match status" value="1"/>
</dbReference>
<organism evidence="5 6">
    <name type="scientific">Catellatospora bangladeshensis</name>
    <dbReference type="NCBI Taxonomy" id="310355"/>
    <lineage>
        <taxon>Bacteria</taxon>
        <taxon>Bacillati</taxon>
        <taxon>Actinomycetota</taxon>
        <taxon>Actinomycetes</taxon>
        <taxon>Micromonosporales</taxon>
        <taxon>Micromonosporaceae</taxon>
        <taxon>Catellatospora</taxon>
    </lineage>
</organism>
<dbReference type="InterPro" id="IPR008965">
    <property type="entry name" value="CBM2/CBM3_carb-bd_dom_sf"/>
</dbReference>
<gene>
    <name evidence="5" type="ORF">Cba03nite_12310</name>
</gene>
<keyword evidence="6" id="KW-1185">Reference proteome</keyword>
<keyword evidence="3" id="KW-0119">Carbohydrate metabolism</keyword>
<keyword evidence="1" id="KW-0378">Hydrolase</keyword>
<feature type="domain" description="CBM2" evidence="4">
    <location>
        <begin position="1"/>
        <end position="72"/>
    </location>
</feature>
<dbReference type="SMART" id="SM00637">
    <property type="entry name" value="CBD_II"/>
    <property type="match status" value="1"/>
</dbReference>
<comment type="caution">
    <text evidence="5">The sequence shown here is derived from an EMBL/GenBank/DDBJ whole genome shotgun (WGS) entry which is preliminary data.</text>
</comment>
<dbReference type="EMBL" id="BONF01000008">
    <property type="protein sequence ID" value="GIF79882.1"/>
    <property type="molecule type" value="Genomic_DNA"/>
</dbReference>
<evidence type="ECO:0000313" key="6">
    <source>
        <dbReference type="Proteomes" id="UP000601223"/>
    </source>
</evidence>
<dbReference type="PROSITE" id="PS51173">
    <property type="entry name" value="CBM2"/>
    <property type="match status" value="1"/>
</dbReference>
<evidence type="ECO:0000256" key="3">
    <source>
        <dbReference type="ARBA" id="ARBA00023326"/>
    </source>
</evidence>
<accession>A0A8J3JG52</accession>
<evidence type="ECO:0000256" key="2">
    <source>
        <dbReference type="ARBA" id="ARBA00023295"/>
    </source>
</evidence>
<evidence type="ECO:0000256" key="1">
    <source>
        <dbReference type="ARBA" id="ARBA00022801"/>
    </source>
</evidence>
<dbReference type="Proteomes" id="UP000601223">
    <property type="component" value="Unassembled WGS sequence"/>
</dbReference>
<sequence>MTYPFPASGLAVTSGHSATWTQSGANVTAVALSWNANLAPGASATIGYNGAWTTTNPEPTAFKLNGSTCTVSQERKGTFLTLCV</sequence>
<keyword evidence="3" id="KW-0624">Polysaccharide degradation</keyword>
<dbReference type="InterPro" id="IPR001919">
    <property type="entry name" value="CBD2"/>
</dbReference>
<dbReference type="GO" id="GO:0004553">
    <property type="term" value="F:hydrolase activity, hydrolyzing O-glycosyl compounds"/>
    <property type="evidence" value="ECO:0007669"/>
    <property type="project" value="InterPro"/>
</dbReference>
<dbReference type="InterPro" id="IPR018366">
    <property type="entry name" value="CBM2_CS"/>
</dbReference>
<evidence type="ECO:0000259" key="4">
    <source>
        <dbReference type="PROSITE" id="PS51173"/>
    </source>
</evidence>
<reference evidence="5 6" key="1">
    <citation type="submission" date="2021-01" db="EMBL/GenBank/DDBJ databases">
        <title>Whole genome shotgun sequence of Catellatospora bangladeshensis NBRC 107357.</title>
        <authorList>
            <person name="Komaki H."/>
            <person name="Tamura T."/>
        </authorList>
    </citation>
    <scope>NUCLEOTIDE SEQUENCE [LARGE SCALE GENOMIC DNA]</scope>
    <source>
        <strain evidence="5 6">NBRC 107357</strain>
    </source>
</reference>
<protein>
    <recommendedName>
        <fullName evidence="4">CBM2 domain-containing protein</fullName>
    </recommendedName>
</protein>
<proteinExistence type="predicted"/>